<comment type="caution">
    <text evidence="1">The sequence shown here is derived from an EMBL/GenBank/DDBJ whole genome shotgun (WGS) entry which is preliminary data.</text>
</comment>
<name>X1CUB4_9ZZZZ</name>
<feature type="non-terminal residue" evidence="1">
    <location>
        <position position="1"/>
    </location>
</feature>
<organism evidence="1">
    <name type="scientific">marine sediment metagenome</name>
    <dbReference type="NCBI Taxonomy" id="412755"/>
    <lineage>
        <taxon>unclassified sequences</taxon>
        <taxon>metagenomes</taxon>
        <taxon>ecological metagenomes</taxon>
    </lineage>
</organism>
<feature type="non-terminal residue" evidence="1">
    <location>
        <position position="125"/>
    </location>
</feature>
<dbReference type="EMBL" id="BART01039244">
    <property type="protein sequence ID" value="GAH12071.1"/>
    <property type="molecule type" value="Genomic_DNA"/>
</dbReference>
<dbReference type="AlphaFoldDB" id="X1CUB4"/>
<accession>X1CUB4</accession>
<evidence type="ECO:0000313" key="1">
    <source>
        <dbReference type="EMBL" id="GAH12071.1"/>
    </source>
</evidence>
<reference evidence="1" key="1">
    <citation type="journal article" date="2014" name="Front. Microbiol.">
        <title>High frequency of phylogenetically diverse reductive dehalogenase-homologous genes in deep subseafloor sedimentary metagenomes.</title>
        <authorList>
            <person name="Kawai M."/>
            <person name="Futagami T."/>
            <person name="Toyoda A."/>
            <person name="Takaki Y."/>
            <person name="Nishi S."/>
            <person name="Hori S."/>
            <person name="Arai W."/>
            <person name="Tsubouchi T."/>
            <person name="Morono Y."/>
            <person name="Uchiyama I."/>
            <person name="Ito T."/>
            <person name="Fujiyama A."/>
            <person name="Inagaki F."/>
            <person name="Takami H."/>
        </authorList>
    </citation>
    <scope>NUCLEOTIDE SEQUENCE</scope>
    <source>
        <strain evidence="1">Expedition CK06-06</strain>
    </source>
</reference>
<proteinExistence type="predicted"/>
<protein>
    <submittedName>
        <fullName evidence="1">Uncharacterized protein</fullName>
    </submittedName>
</protein>
<gene>
    <name evidence="1" type="ORF">S01H4_64614</name>
</gene>
<sequence>LRAMVATREFTFQDDNQKKSFTFGTIMVPVQNQELGKNEIHNLMKEISGKCGIDIYPVNTGLTPEGIDLGSGSFASLEKPEILMLTGDGVSSRDAGEIWHLFDQRYNIPITMADINRFNRINLNR</sequence>